<keyword evidence="2" id="KW-1185">Reference proteome</keyword>
<accession>A0ACC2HZI9</accession>
<protein>
    <submittedName>
        <fullName evidence="1">Uncharacterized protein</fullName>
    </submittedName>
</protein>
<dbReference type="EMBL" id="JAPHNI010000800">
    <property type="protein sequence ID" value="KAJ8108123.1"/>
    <property type="molecule type" value="Genomic_DNA"/>
</dbReference>
<evidence type="ECO:0000313" key="2">
    <source>
        <dbReference type="Proteomes" id="UP001153331"/>
    </source>
</evidence>
<proteinExistence type="predicted"/>
<organism evidence="1 2">
    <name type="scientific">Boeremia exigua</name>
    <dbReference type="NCBI Taxonomy" id="749465"/>
    <lineage>
        <taxon>Eukaryota</taxon>
        <taxon>Fungi</taxon>
        <taxon>Dikarya</taxon>
        <taxon>Ascomycota</taxon>
        <taxon>Pezizomycotina</taxon>
        <taxon>Dothideomycetes</taxon>
        <taxon>Pleosporomycetidae</taxon>
        <taxon>Pleosporales</taxon>
        <taxon>Pleosporineae</taxon>
        <taxon>Didymellaceae</taxon>
        <taxon>Boeremia</taxon>
    </lineage>
</organism>
<name>A0ACC2HZI9_9PLEO</name>
<gene>
    <name evidence="1" type="ORF">OPT61_g8389</name>
</gene>
<reference evidence="1" key="1">
    <citation type="submission" date="2022-11" db="EMBL/GenBank/DDBJ databases">
        <title>Genome Sequence of Boeremia exigua.</title>
        <authorList>
            <person name="Buettner E."/>
        </authorList>
    </citation>
    <scope>NUCLEOTIDE SEQUENCE</scope>
    <source>
        <strain evidence="1">CU02</strain>
    </source>
</reference>
<evidence type="ECO:0000313" key="1">
    <source>
        <dbReference type="EMBL" id="KAJ8108123.1"/>
    </source>
</evidence>
<comment type="caution">
    <text evidence="1">The sequence shown here is derived from an EMBL/GenBank/DDBJ whole genome shotgun (WGS) entry which is preliminary data.</text>
</comment>
<sequence>MSEDAAGESASGLPPDTLPELIQDILEDTLSNIVLQTALSCHRSEKLLRMQSAATQAESIALAALEPASQKAGATSQPAIPVAETSAAKYENGRVLLKGNPLKTTPEIICPHCKLPRLMHPIMGKGMQNPDLTKEYCMLYPWVQRSGHDVYGNPFPTDMAKSKKERELIKQQQKNADKESVGTPGSQDTEMTGDTKEIKLNTGGKPASYIPWHTCPNCKRSLLITRFAQHLEKCLGISGRQSSRNAMAKLVGQNGTGSGLGNTPLGSRMGTPNPGSQGDSISKAKGKGISPIKKFAQAEDDADELGDETPERKKKKKSSYIKKADREKGGNSGSLKVKLKTGRPENERKASETSERSEGKRERDGEDGDEPRKKKSQAQLGGKERASASAEPAD</sequence>
<dbReference type="Proteomes" id="UP001153331">
    <property type="component" value="Unassembled WGS sequence"/>
</dbReference>